<dbReference type="Proteomes" id="UP000292958">
    <property type="component" value="Unassembled WGS sequence"/>
</dbReference>
<dbReference type="PROSITE" id="PS51318">
    <property type="entry name" value="TAT"/>
    <property type="match status" value="1"/>
</dbReference>
<gene>
    <name evidence="2" type="ORF">BDD14_4219</name>
</gene>
<dbReference type="SUPFAM" id="SSF51658">
    <property type="entry name" value="Xylose isomerase-like"/>
    <property type="match status" value="1"/>
</dbReference>
<dbReference type="InterPro" id="IPR036237">
    <property type="entry name" value="Xyl_isomerase-like_sf"/>
</dbReference>
<reference evidence="2 3" key="1">
    <citation type="submission" date="2019-02" db="EMBL/GenBank/DDBJ databases">
        <title>Genomic Encyclopedia of Archaeal and Bacterial Type Strains, Phase II (KMG-II): from individual species to whole genera.</title>
        <authorList>
            <person name="Goeker M."/>
        </authorList>
    </citation>
    <scope>NUCLEOTIDE SEQUENCE [LARGE SCALE GENOMIC DNA]</scope>
    <source>
        <strain evidence="2 3">DSM 18101</strain>
    </source>
</reference>
<dbReference type="InterPro" id="IPR006311">
    <property type="entry name" value="TAT_signal"/>
</dbReference>
<dbReference type="EMBL" id="SHKW01000001">
    <property type="protein sequence ID" value="RZU42628.1"/>
    <property type="molecule type" value="Genomic_DNA"/>
</dbReference>
<name>A0A4Q7YY07_9BACT</name>
<evidence type="ECO:0000259" key="1">
    <source>
        <dbReference type="Pfam" id="PF01261"/>
    </source>
</evidence>
<dbReference type="PANTHER" id="PTHR12110">
    <property type="entry name" value="HYDROXYPYRUVATE ISOMERASE"/>
    <property type="match status" value="1"/>
</dbReference>
<protein>
    <submittedName>
        <fullName evidence="2">Sugar phosphate isomerase/epimerase</fullName>
    </submittedName>
</protein>
<comment type="caution">
    <text evidence="2">The sequence shown here is derived from an EMBL/GenBank/DDBJ whole genome shotgun (WGS) entry which is preliminary data.</text>
</comment>
<dbReference type="GO" id="GO:0016853">
    <property type="term" value="F:isomerase activity"/>
    <property type="evidence" value="ECO:0007669"/>
    <property type="project" value="UniProtKB-KW"/>
</dbReference>
<dbReference type="OrthoDB" id="3185623at2"/>
<accession>A0A4Q7YY07</accession>
<proteinExistence type="predicted"/>
<dbReference type="InterPro" id="IPR050312">
    <property type="entry name" value="IolE/XylAMocC-like"/>
</dbReference>
<dbReference type="PANTHER" id="PTHR12110:SF53">
    <property type="entry name" value="BLR5974 PROTEIN"/>
    <property type="match status" value="1"/>
</dbReference>
<evidence type="ECO:0000313" key="2">
    <source>
        <dbReference type="EMBL" id="RZU42628.1"/>
    </source>
</evidence>
<dbReference type="AlphaFoldDB" id="A0A4Q7YY07"/>
<dbReference type="Pfam" id="PF01261">
    <property type="entry name" value="AP_endonuc_2"/>
    <property type="match status" value="1"/>
</dbReference>
<feature type="domain" description="Xylose isomerase-like TIM barrel" evidence="1">
    <location>
        <begin position="89"/>
        <end position="333"/>
    </location>
</feature>
<keyword evidence="2" id="KW-0413">Isomerase</keyword>
<dbReference type="InterPro" id="IPR013022">
    <property type="entry name" value="Xyl_isomerase-like_TIM-brl"/>
</dbReference>
<keyword evidence="3" id="KW-1185">Reference proteome</keyword>
<dbReference type="Gene3D" id="3.20.20.150">
    <property type="entry name" value="Divalent-metal-dependent TIM barrel enzymes"/>
    <property type="match status" value="1"/>
</dbReference>
<sequence length="347" mass="38201">MKNRRLSLPLTEASQAGKISLSKERGELLHVCHKTDRRRFLKLSAQAAAALALQHDAFAQVKTTANKYEPFALGLLIKPFPDPEKKIALVRQLGIPTCFLSLDDYIGKFTPALVTTMRDALDKHQIVATTVEVVRPLPLKWNFVEGPSTIGVVPRAYRAARIDALKQVSDFGKQLGIDQVQTHCGFIPENPKDGLYEETVQAIRELTLHCAGNGQSFLMETGQETPTTMLRVIRDVNHPALGVGLDTANLILYGKANPVDAVKILGPYARAMHAKDGMWPTDPLELGKEVVIGKGEVDFAKVFSGLRAAGYKGAVSIERETSGPQQVEDVREEKIYLERILAQRKSA</sequence>
<evidence type="ECO:0000313" key="3">
    <source>
        <dbReference type="Proteomes" id="UP000292958"/>
    </source>
</evidence>
<organism evidence="2 3">
    <name type="scientific">Edaphobacter modestus</name>
    <dbReference type="NCBI Taxonomy" id="388466"/>
    <lineage>
        <taxon>Bacteria</taxon>
        <taxon>Pseudomonadati</taxon>
        <taxon>Acidobacteriota</taxon>
        <taxon>Terriglobia</taxon>
        <taxon>Terriglobales</taxon>
        <taxon>Acidobacteriaceae</taxon>
        <taxon>Edaphobacter</taxon>
    </lineage>
</organism>